<evidence type="ECO:0000256" key="13">
    <source>
        <dbReference type="ARBA" id="ARBA00047880"/>
    </source>
</evidence>
<evidence type="ECO:0000256" key="15">
    <source>
        <dbReference type="PIRNR" id="PIRNR004491"/>
    </source>
</evidence>
<name>A0A238TB40_9NEIS</name>
<dbReference type="EMBL" id="FXUV01000024">
    <property type="protein sequence ID" value="SMQ12519.1"/>
    <property type="molecule type" value="Genomic_DNA"/>
</dbReference>
<dbReference type="NCBIfam" id="NF004163">
    <property type="entry name" value="PRK05627.1-6"/>
    <property type="match status" value="1"/>
</dbReference>
<dbReference type="NCBIfam" id="TIGR00125">
    <property type="entry name" value="cyt_tran_rel"/>
    <property type="match status" value="1"/>
</dbReference>
<comment type="pathway">
    <text evidence="3 15">Cofactor biosynthesis; FMN biosynthesis; FMN from riboflavin (ATP route): step 1/1.</text>
</comment>
<dbReference type="SMART" id="SM00904">
    <property type="entry name" value="Flavokinase"/>
    <property type="match status" value="1"/>
</dbReference>
<dbReference type="GO" id="GO:0009398">
    <property type="term" value="P:FMN biosynthetic process"/>
    <property type="evidence" value="ECO:0007669"/>
    <property type="project" value="UniProtKB-UniRule"/>
</dbReference>
<dbReference type="UniPathway" id="UPA00276">
    <property type="reaction ID" value="UER00406"/>
</dbReference>
<dbReference type="InterPro" id="IPR023468">
    <property type="entry name" value="Riboflavin_kinase"/>
</dbReference>
<protein>
    <recommendedName>
        <fullName evidence="15">Riboflavin biosynthesis protein</fullName>
    </recommendedName>
    <domain>
        <recommendedName>
            <fullName evidence="15">Riboflavin kinase</fullName>
            <ecNumber evidence="15">2.7.1.26</ecNumber>
        </recommendedName>
        <alternativeName>
            <fullName evidence="15">Flavokinase</fullName>
        </alternativeName>
    </domain>
    <domain>
        <recommendedName>
            <fullName evidence="15">FMN adenylyltransferase</fullName>
            <ecNumber evidence="15">2.7.7.2</ecNumber>
        </recommendedName>
        <alternativeName>
            <fullName evidence="15">FAD pyrophosphorylase</fullName>
        </alternativeName>
        <alternativeName>
            <fullName evidence="15">FAD synthase</fullName>
        </alternativeName>
    </domain>
</protein>
<dbReference type="InterPro" id="IPR015864">
    <property type="entry name" value="FAD_synthase"/>
</dbReference>
<proteinExistence type="inferred from homology"/>
<dbReference type="InterPro" id="IPR015865">
    <property type="entry name" value="Riboflavin_kinase_bac/euk"/>
</dbReference>
<keyword evidence="12" id="KW-0511">Multifunctional enzyme</keyword>
<reference evidence="17" key="1">
    <citation type="submission" date="2017-05" db="EMBL/GenBank/DDBJ databases">
        <authorList>
            <person name="Song R."/>
            <person name="Chenine A.L."/>
            <person name="Ruprecht R.M."/>
        </authorList>
    </citation>
    <scope>NUCLEOTIDE SEQUENCE</scope>
    <source>
        <strain evidence="17">Kingella_eburonensis</strain>
    </source>
</reference>
<dbReference type="Pfam" id="PF06574">
    <property type="entry name" value="FAD_syn"/>
    <property type="match status" value="1"/>
</dbReference>
<comment type="function">
    <text evidence="1">Catalyzes the phosphorylation of riboflavin to FMN followed by the adenylation of FMN to FAD.</text>
</comment>
<evidence type="ECO:0000256" key="3">
    <source>
        <dbReference type="ARBA" id="ARBA00005201"/>
    </source>
</evidence>
<dbReference type="SUPFAM" id="SSF82114">
    <property type="entry name" value="Riboflavin kinase-like"/>
    <property type="match status" value="1"/>
</dbReference>
<dbReference type="FunFam" id="3.40.50.620:FF:000021">
    <property type="entry name" value="Riboflavin biosynthesis protein"/>
    <property type="match status" value="1"/>
</dbReference>
<keyword evidence="10 15" id="KW-0274">FAD</keyword>
<keyword evidence="11 15" id="KW-0067">ATP-binding</keyword>
<dbReference type="GO" id="GO:0006747">
    <property type="term" value="P:FAD biosynthetic process"/>
    <property type="evidence" value="ECO:0007669"/>
    <property type="project" value="UniProtKB-UniRule"/>
</dbReference>
<dbReference type="Proteomes" id="UP000215450">
    <property type="component" value="Unassembled WGS sequence"/>
</dbReference>
<dbReference type="InterPro" id="IPR023465">
    <property type="entry name" value="Riboflavin_kinase_dom_sf"/>
</dbReference>
<comment type="catalytic activity">
    <reaction evidence="14 15">
        <text>FMN + ATP + H(+) = FAD + diphosphate</text>
        <dbReference type="Rhea" id="RHEA:17237"/>
        <dbReference type="ChEBI" id="CHEBI:15378"/>
        <dbReference type="ChEBI" id="CHEBI:30616"/>
        <dbReference type="ChEBI" id="CHEBI:33019"/>
        <dbReference type="ChEBI" id="CHEBI:57692"/>
        <dbReference type="ChEBI" id="CHEBI:58210"/>
        <dbReference type="EC" id="2.7.7.2"/>
    </reaction>
</comment>
<dbReference type="STRING" id="1522312.GCA_900177895_00161"/>
<dbReference type="SUPFAM" id="SSF52374">
    <property type="entry name" value="Nucleotidylyl transferase"/>
    <property type="match status" value="1"/>
</dbReference>
<dbReference type="GO" id="GO:0009231">
    <property type="term" value="P:riboflavin biosynthetic process"/>
    <property type="evidence" value="ECO:0007669"/>
    <property type="project" value="InterPro"/>
</dbReference>
<dbReference type="NCBIfam" id="TIGR00083">
    <property type="entry name" value="ribF"/>
    <property type="match status" value="1"/>
</dbReference>
<keyword evidence="4 15" id="KW-0285">Flavoprotein</keyword>
<sequence>MNIWFGINNIPRNIPNSAVTIGNFDGVHTGHRHILERLAQQASERSLNPVAIVFEPQPNEFFSKLAHKPQPYRLSPLRDKLRLLQETGSLKNICVIRFNAHFANQTADQFIQIILRDKLNTRYLLVGDDFRFGKARGGDFELLSQQPDFVTERTPSILVAGGRASSTSVRQALSNGDIAQATQILGHPYTLSGHVKHGKKLGRIIGCPTANIHLPAHHYALSGVFVVQAHTETGIYRGVASFGSNPTVSNTPESKLEVHLFNFTGNLYGQRLHISFLHKLRDEIKFDSIDELQAQIHQDMKDAENWAA</sequence>
<evidence type="ECO:0000256" key="10">
    <source>
        <dbReference type="ARBA" id="ARBA00022827"/>
    </source>
</evidence>
<dbReference type="GO" id="GO:0005524">
    <property type="term" value="F:ATP binding"/>
    <property type="evidence" value="ECO:0007669"/>
    <property type="project" value="UniProtKB-UniRule"/>
</dbReference>
<dbReference type="PANTHER" id="PTHR22749">
    <property type="entry name" value="RIBOFLAVIN KINASE/FMN ADENYLYLTRANSFERASE"/>
    <property type="match status" value="1"/>
</dbReference>
<evidence type="ECO:0000256" key="12">
    <source>
        <dbReference type="ARBA" id="ARBA00023268"/>
    </source>
</evidence>
<dbReference type="InterPro" id="IPR002606">
    <property type="entry name" value="Riboflavin_kinase_bac"/>
</dbReference>
<evidence type="ECO:0000259" key="16">
    <source>
        <dbReference type="SMART" id="SM00904"/>
    </source>
</evidence>
<dbReference type="AlphaFoldDB" id="A0A238TB40"/>
<keyword evidence="6 15" id="KW-0808">Transferase</keyword>
<evidence type="ECO:0000256" key="2">
    <source>
        <dbReference type="ARBA" id="ARBA00004726"/>
    </source>
</evidence>
<organism evidence="18 19">
    <name type="scientific">Kingella negevensis</name>
    <dbReference type="NCBI Taxonomy" id="1522312"/>
    <lineage>
        <taxon>Bacteria</taxon>
        <taxon>Pseudomonadati</taxon>
        <taxon>Pseudomonadota</taxon>
        <taxon>Betaproteobacteria</taxon>
        <taxon>Neisseriales</taxon>
        <taxon>Neisseriaceae</taxon>
        <taxon>Kingella</taxon>
    </lineage>
</organism>
<keyword evidence="7 15" id="KW-0548">Nucleotidyltransferase</keyword>
<evidence type="ECO:0000256" key="11">
    <source>
        <dbReference type="ARBA" id="ARBA00022840"/>
    </source>
</evidence>
<dbReference type="InterPro" id="IPR004821">
    <property type="entry name" value="Cyt_trans-like"/>
</dbReference>
<comment type="similarity">
    <text evidence="15">Belongs to the ribF family.</text>
</comment>
<keyword evidence="19" id="KW-1185">Reference proteome</keyword>
<evidence type="ECO:0000313" key="19">
    <source>
        <dbReference type="Proteomes" id="UP000215450"/>
    </source>
</evidence>
<dbReference type="Pfam" id="PF01687">
    <property type="entry name" value="Flavokinase"/>
    <property type="match status" value="1"/>
</dbReference>
<evidence type="ECO:0000256" key="5">
    <source>
        <dbReference type="ARBA" id="ARBA00022643"/>
    </source>
</evidence>
<dbReference type="PIRSF" id="PIRSF004491">
    <property type="entry name" value="FAD_Synth"/>
    <property type="match status" value="1"/>
</dbReference>
<evidence type="ECO:0000256" key="6">
    <source>
        <dbReference type="ARBA" id="ARBA00022679"/>
    </source>
</evidence>
<dbReference type="EC" id="2.7.1.26" evidence="15"/>
<keyword evidence="5 15" id="KW-0288">FMN</keyword>
<reference evidence="18 19" key="2">
    <citation type="submission" date="2017-06" db="EMBL/GenBank/DDBJ databases">
        <authorList>
            <person name="Kim H.J."/>
            <person name="Triplett B.A."/>
        </authorList>
    </citation>
    <scope>NUCLEOTIDE SEQUENCE [LARGE SCALE GENOMIC DNA]</scope>
    <source>
        <strain evidence="18">Kingella_eburonensis</strain>
    </source>
</reference>
<dbReference type="NCBIfam" id="NF004159">
    <property type="entry name" value="PRK05627.1-2"/>
    <property type="match status" value="1"/>
</dbReference>
<accession>A0A238TB40</accession>
<keyword evidence="9 15" id="KW-0418">Kinase</keyword>
<evidence type="ECO:0000256" key="9">
    <source>
        <dbReference type="ARBA" id="ARBA00022777"/>
    </source>
</evidence>
<dbReference type="GO" id="GO:0003919">
    <property type="term" value="F:FMN adenylyltransferase activity"/>
    <property type="evidence" value="ECO:0007669"/>
    <property type="project" value="UniProtKB-UniRule"/>
</dbReference>
<comment type="catalytic activity">
    <reaction evidence="13 15">
        <text>riboflavin + ATP = FMN + ADP + H(+)</text>
        <dbReference type="Rhea" id="RHEA:14357"/>
        <dbReference type="ChEBI" id="CHEBI:15378"/>
        <dbReference type="ChEBI" id="CHEBI:30616"/>
        <dbReference type="ChEBI" id="CHEBI:57986"/>
        <dbReference type="ChEBI" id="CHEBI:58210"/>
        <dbReference type="ChEBI" id="CHEBI:456216"/>
        <dbReference type="EC" id="2.7.1.26"/>
    </reaction>
</comment>
<evidence type="ECO:0000313" key="18">
    <source>
        <dbReference type="EMBL" id="SNB71456.1"/>
    </source>
</evidence>
<evidence type="ECO:0000256" key="1">
    <source>
        <dbReference type="ARBA" id="ARBA00002121"/>
    </source>
</evidence>
<evidence type="ECO:0000256" key="8">
    <source>
        <dbReference type="ARBA" id="ARBA00022741"/>
    </source>
</evidence>
<dbReference type="EMBL" id="FXUV02000028">
    <property type="protein sequence ID" value="SNB71456.1"/>
    <property type="molecule type" value="Genomic_DNA"/>
</dbReference>
<comment type="pathway">
    <text evidence="2 15">Cofactor biosynthesis; FAD biosynthesis; FAD from FMN: step 1/1.</text>
</comment>
<dbReference type="OrthoDB" id="9803667at2"/>
<evidence type="ECO:0000313" key="17">
    <source>
        <dbReference type="EMBL" id="SMQ12519.1"/>
    </source>
</evidence>
<evidence type="ECO:0000256" key="4">
    <source>
        <dbReference type="ARBA" id="ARBA00022630"/>
    </source>
</evidence>
<evidence type="ECO:0000256" key="7">
    <source>
        <dbReference type="ARBA" id="ARBA00022695"/>
    </source>
</evidence>
<dbReference type="Gene3D" id="3.40.50.620">
    <property type="entry name" value="HUPs"/>
    <property type="match status" value="1"/>
</dbReference>
<dbReference type="EC" id="2.7.7.2" evidence="15"/>
<dbReference type="InterPro" id="IPR014729">
    <property type="entry name" value="Rossmann-like_a/b/a_fold"/>
</dbReference>
<dbReference type="PANTHER" id="PTHR22749:SF6">
    <property type="entry name" value="RIBOFLAVIN KINASE"/>
    <property type="match status" value="1"/>
</dbReference>
<dbReference type="RefSeq" id="WP_095062699.1">
    <property type="nucleotide sequence ID" value="NZ_CP123447.1"/>
</dbReference>
<dbReference type="GO" id="GO:0008531">
    <property type="term" value="F:riboflavin kinase activity"/>
    <property type="evidence" value="ECO:0007669"/>
    <property type="project" value="UniProtKB-UniRule"/>
</dbReference>
<dbReference type="CDD" id="cd02064">
    <property type="entry name" value="FAD_synthetase_N"/>
    <property type="match status" value="1"/>
</dbReference>
<dbReference type="Gene3D" id="2.40.30.30">
    <property type="entry name" value="Riboflavin kinase-like"/>
    <property type="match status" value="1"/>
</dbReference>
<dbReference type="UniPathway" id="UPA00277">
    <property type="reaction ID" value="UER00407"/>
</dbReference>
<feature type="domain" description="Riboflavin kinase" evidence="16">
    <location>
        <begin position="184"/>
        <end position="308"/>
    </location>
</feature>
<gene>
    <name evidence="18" type="primary">ribF</name>
    <name evidence="18" type="ORF">KEBURONENSIS_01401</name>
    <name evidence="17" type="ORF">KEBURONENSIS_01420</name>
</gene>
<evidence type="ECO:0000256" key="14">
    <source>
        <dbReference type="ARBA" id="ARBA00049494"/>
    </source>
</evidence>
<keyword evidence="8 15" id="KW-0547">Nucleotide-binding</keyword>